<protein>
    <recommendedName>
        <fullName evidence="3">F-box domain-containing protein</fullName>
    </recommendedName>
</protein>
<accession>A0A0D7AU35</accession>
<evidence type="ECO:0000313" key="1">
    <source>
        <dbReference type="EMBL" id="KIY61364.1"/>
    </source>
</evidence>
<name>A0A0D7AU35_9AGAR</name>
<evidence type="ECO:0008006" key="3">
    <source>
        <dbReference type="Google" id="ProtNLM"/>
    </source>
</evidence>
<dbReference type="Proteomes" id="UP000054007">
    <property type="component" value="Unassembled WGS sequence"/>
</dbReference>
<evidence type="ECO:0000313" key="2">
    <source>
        <dbReference type="Proteomes" id="UP000054007"/>
    </source>
</evidence>
<gene>
    <name evidence="1" type="ORF">CYLTODRAFT_415487</name>
</gene>
<keyword evidence="2" id="KW-1185">Reference proteome</keyword>
<organism evidence="1 2">
    <name type="scientific">Cylindrobasidium torrendii FP15055 ss-10</name>
    <dbReference type="NCBI Taxonomy" id="1314674"/>
    <lineage>
        <taxon>Eukaryota</taxon>
        <taxon>Fungi</taxon>
        <taxon>Dikarya</taxon>
        <taxon>Basidiomycota</taxon>
        <taxon>Agaricomycotina</taxon>
        <taxon>Agaricomycetes</taxon>
        <taxon>Agaricomycetidae</taxon>
        <taxon>Agaricales</taxon>
        <taxon>Marasmiineae</taxon>
        <taxon>Physalacriaceae</taxon>
        <taxon>Cylindrobasidium</taxon>
    </lineage>
</organism>
<dbReference type="AlphaFoldDB" id="A0A0D7AU35"/>
<proteinExistence type="predicted"/>
<dbReference type="EMBL" id="KN880963">
    <property type="protein sequence ID" value="KIY61364.1"/>
    <property type="molecule type" value="Genomic_DNA"/>
</dbReference>
<reference evidence="1 2" key="1">
    <citation type="journal article" date="2015" name="Fungal Genet. Biol.">
        <title>Evolution of novel wood decay mechanisms in Agaricales revealed by the genome sequences of Fistulina hepatica and Cylindrobasidium torrendii.</title>
        <authorList>
            <person name="Floudas D."/>
            <person name="Held B.W."/>
            <person name="Riley R."/>
            <person name="Nagy L.G."/>
            <person name="Koehler G."/>
            <person name="Ransdell A.S."/>
            <person name="Younus H."/>
            <person name="Chow J."/>
            <person name="Chiniquy J."/>
            <person name="Lipzen A."/>
            <person name="Tritt A."/>
            <person name="Sun H."/>
            <person name="Haridas S."/>
            <person name="LaButti K."/>
            <person name="Ohm R.A."/>
            <person name="Kues U."/>
            <person name="Blanchette R.A."/>
            <person name="Grigoriev I.V."/>
            <person name="Minto R.E."/>
            <person name="Hibbett D.S."/>
        </authorList>
    </citation>
    <scope>NUCLEOTIDE SEQUENCE [LARGE SCALE GENOMIC DNA]</scope>
    <source>
        <strain evidence="1 2">FP15055 ss-10</strain>
    </source>
</reference>
<sequence length="400" mass="45296">MFPHNVLSLLHTPRVPSAGYPSFTPLTRGRLRAFGRRFANLPAELKREIIILAIYVLWEALETDNGVGDISTVELMYEFVGAFNKEYIDLFRRIVLRHLSFREVPPAFEFLQSVFESPGIASAVSTLELRGQGMGRRIDWTLLMDARPHMRRLGSLDFLDIDVEEARIEPLVKGLYHVGFKRCDLSLHHLSVALQNVASFSAQLNDYAAGKTRLAAPLRLDRLFLHAKSAYESLLYSSILSAVQEVTFLCLRGIKKGWRLHASASSVRRLTCLYGLPRSLDNFSVTGNLALGVSDTSLQDILPVIPCEFDSRLTIVVEVTFGTEPEDLLPLWQVLHRCNARAVRVAFILRPRTPEQAATEERLCIRPRLRTSNVTKDNMLCPRAIVEVHDRSRHSPYFSE</sequence>